<comment type="caution">
    <text evidence="4">The sequence shown here is derived from an EMBL/GenBank/DDBJ whole genome shotgun (WGS) entry which is preliminary data.</text>
</comment>
<gene>
    <name evidence="4" type="ORF">BDP27DRAFT_1313455</name>
</gene>
<evidence type="ECO:0000259" key="2">
    <source>
        <dbReference type="Pfam" id="PF24137"/>
    </source>
</evidence>
<evidence type="ECO:0000313" key="5">
    <source>
        <dbReference type="Proteomes" id="UP000772434"/>
    </source>
</evidence>
<sequence length="379" mass="40958">MIVFTKAGLAISVASVVLNSFVRATSFDGQYLQPNSTNDAVEWWWGSAVGTPESAGTPGPVLQFLFYQGYSILVDSDHSSLPEYYFTINGFFPNGSDFSVTVPATSGNIIEGAGNVVTGTWGEVGSFQTSHDLKTMYVSFNAPDAPYGISGTMHFTSNRANHFGCNVTDSPYFDEFMPPPSQALTEAEQILFTQLGWAVSIPGGTVDVDVTINGTRLQFSGNGYHDQNWMPLALNEFVSSWYFGFAEIGPYTLSYVSVTPVNSSIAFNTGYLATDQAVLQNQCSVNGTKITDISIIQPKGEMTGAQGTVAPSTWTLSYIIEDGTEFEFEMVPTAANPNLNIYQRWTGSITGGKKGDESYEGVATFEWLNPGLNVYSSSA</sequence>
<organism evidence="4 5">
    <name type="scientific">Rhodocollybia butyracea</name>
    <dbReference type="NCBI Taxonomy" id="206335"/>
    <lineage>
        <taxon>Eukaryota</taxon>
        <taxon>Fungi</taxon>
        <taxon>Dikarya</taxon>
        <taxon>Basidiomycota</taxon>
        <taxon>Agaricomycotina</taxon>
        <taxon>Agaricomycetes</taxon>
        <taxon>Agaricomycetidae</taxon>
        <taxon>Agaricales</taxon>
        <taxon>Marasmiineae</taxon>
        <taxon>Omphalotaceae</taxon>
        <taxon>Rhodocollybia</taxon>
    </lineage>
</organism>
<evidence type="ECO:0000256" key="1">
    <source>
        <dbReference type="SAM" id="SignalP"/>
    </source>
</evidence>
<name>A0A9P5Q929_9AGAR</name>
<dbReference type="EMBL" id="JADNRY010000006">
    <property type="protein sequence ID" value="KAF9076512.1"/>
    <property type="molecule type" value="Genomic_DNA"/>
</dbReference>
<dbReference type="AlphaFoldDB" id="A0A9P5Q929"/>
<dbReference type="SUPFAM" id="SSF159245">
    <property type="entry name" value="AttH-like"/>
    <property type="match status" value="1"/>
</dbReference>
<dbReference type="Pfam" id="PF24137">
    <property type="entry name" value="DA_N"/>
    <property type="match status" value="1"/>
</dbReference>
<proteinExistence type="predicted"/>
<dbReference type="Pfam" id="PF25581">
    <property type="entry name" value="AsqO_C"/>
    <property type="match status" value="1"/>
</dbReference>
<feature type="chain" id="PRO_5040457173" description="Hydroxyneurosporene synthase" evidence="1">
    <location>
        <begin position="25"/>
        <end position="379"/>
    </location>
</feature>
<protein>
    <recommendedName>
        <fullName evidence="6">Hydroxyneurosporene synthase</fullName>
    </recommendedName>
</protein>
<evidence type="ECO:0008006" key="6">
    <source>
        <dbReference type="Google" id="ProtNLM"/>
    </source>
</evidence>
<dbReference type="InterPro" id="IPR056402">
    <property type="entry name" value="DA_N"/>
</dbReference>
<feature type="domain" description="AsqO/PenF-like C-terminal" evidence="3">
    <location>
        <begin position="237"/>
        <end position="368"/>
    </location>
</feature>
<evidence type="ECO:0000313" key="4">
    <source>
        <dbReference type="EMBL" id="KAF9076512.1"/>
    </source>
</evidence>
<dbReference type="Proteomes" id="UP000772434">
    <property type="component" value="Unassembled WGS sequence"/>
</dbReference>
<reference evidence="4" key="1">
    <citation type="submission" date="2020-11" db="EMBL/GenBank/DDBJ databases">
        <authorList>
            <consortium name="DOE Joint Genome Institute"/>
            <person name="Ahrendt S."/>
            <person name="Riley R."/>
            <person name="Andreopoulos W."/>
            <person name="Labutti K."/>
            <person name="Pangilinan J."/>
            <person name="Ruiz-Duenas F.J."/>
            <person name="Barrasa J.M."/>
            <person name="Sanchez-Garcia M."/>
            <person name="Camarero S."/>
            <person name="Miyauchi S."/>
            <person name="Serrano A."/>
            <person name="Linde D."/>
            <person name="Babiker R."/>
            <person name="Drula E."/>
            <person name="Ayuso-Fernandez I."/>
            <person name="Pacheco R."/>
            <person name="Padilla G."/>
            <person name="Ferreira P."/>
            <person name="Barriuso J."/>
            <person name="Kellner H."/>
            <person name="Castanera R."/>
            <person name="Alfaro M."/>
            <person name="Ramirez L."/>
            <person name="Pisabarro A.G."/>
            <person name="Kuo A."/>
            <person name="Tritt A."/>
            <person name="Lipzen A."/>
            <person name="He G."/>
            <person name="Yan M."/>
            <person name="Ng V."/>
            <person name="Cullen D."/>
            <person name="Martin F."/>
            <person name="Rosso M.-N."/>
            <person name="Henrissat B."/>
            <person name="Hibbett D."/>
            <person name="Martinez A.T."/>
            <person name="Grigoriev I.V."/>
        </authorList>
    </citation>
    <scope>NUCLEOTIDE SEQUENCE</scope>
    <source>
        <strain evidence="4">AH 40177</strain>
    </source>
</reference>
<evidence type="ECO:0000259" key="3">
    <source>
        <dbReference type="Pfam" id="PF25581"/>
    </source>
</evidence>
<keyword evidence="5" id="KW-1185">Reference proteome</keyword>
<feature type="domain" description="Diels-Alderase N-terminal" evidence="2">
    <location>
        <begin position="84"/>
        <end position="229"/>
    </location>
</feature>
<dbReference type="OrthoDB" id="5344254at2759"/>
<accession>A0A9P5Q929</accession>
<feature type="signal peptide" evidence="1">
    <location>
        <begin position="1"/>
        <end position="24"/>
    </location>
</feature>
<keyword evidence="1" id="KW-0732">Signal</keyword>
<dbReference type="InterPro" id="IPR057722">
    <property type="entry name" value="AsqO/PenF-like_C"/>
</dbReference>